<dbReference type="GO" id="GO:0005524">
    <property type="term" value="F:ATP binding"/>
    <property type="evidence" value="ECO:0007669"/>
    <property type="project" value="UniProtKB-KW"/>
</dbReference>
<evidence type="ECO:0000256" key="4">
    <source>
        <dbReference type="ARBA" id="ARBA00022840"/>
    </source>
</evidence>
<name>A0A1Q5Q5H9_9ACTO</name>
<dbReference type="Proteomes" id="UP000185628">
    <property type="component" value="Unassembled WGS sequence"/>
</dbReference>
<dbReference type="EMBL" id="MQVR01000004">
    <property type="protein sequence ID" value="OKL54949.1"/>
    <property type="molecule type" value="Genomic_DNA"/>
</dbReference>
<dbReference type="InterPro" id="IPR003593">
    <property type="entry name" value="AAA+_ATPase"/>
</dbReference>
<dbReference type="InterPro" id="IPR015860">
    <property type="entry name" value="ABC_transpr_TagH-like"/>
</dbReference>
<keyword evidence="7" id="KW-1185">Reference proteome</keyword>
<keyword evidence="3" id="KW-0547">Nucleotide-binding</keyword>
<dbReference type="AlphaFoldDB" id="A0A1Q5Q5H9"/>
<dbReference type="RefSeq" id="WP_073715607.1">
    <property type="nucleotide sequence ID" value="NZ_MQVR01000004.1"/>
</dbReference>
<dbReference type="InterPro" id="IPR003439">
    <property type="entry name" value="ABC_transporter-like_ATP-bd"/>
</dbReference>
<dbReference type="Gene3D" id="3.40.50.300">
    <property type="entry name" value="P-loop containing nucleotide triphosphate hydrolases"/>
    <property type="match status" value="1"/>
</dbReference>
<dbReference type="PROSITE" id="PS50893">
    <property type="entry name" value="ABC_TRANSPORTER_2"/>
    <property type="match status" value="1"/>
</dbReference>
<dbReference type="SUPFAM" id="SSF52540">
    <property type="entry name" value="P-loop containing nucleoside triphosphate hydrolases"/>
    <property type="match status" value="1"/>
</dbReference>
<dbReference type="OrthoDB" id="9778870at2"/>
<dbReference type="PANTHER" id="PTHR46743">
    <property type="entry name" value="TEICHOIC ACIDS EXPORT ATP-BINDING PROTEIN TAGH"/>
    <property type="match status" value="1"/>
</dbReference>
<dbReference type="Pfam" id="PF00005">
    <property type="entry name" value="ABC_tran"/>
    <property type="match status" value="1"/>
</dbReference>
<dbReference type="STRING" id="208480.SAMN02910418_00120"/>
<evidence type="ECO:0000256" key="3">
    <source>
        <dbReference type="ARBA" id="ARBA00022741"/>
    </source>
</evidence>
<gene>
    <name evidence="6" type="ORF">BSZ39_01345</name>
</gene>
<sequence length="247" mass="27426">MSDTDVIRVEHAVKKFTLKHTHSLKEWVVWNFKGRRGELTESFTALNDVSFSLKQGETVALLGFNGSGKSTMLKLISGVMSTDEGEIRVRGKIAGLIEVGAGFHPDLTGRENIYLNGAILGMSEDEINAAFDDIVAFSEIEQFIDTEVKFYSSGMFLRLAFSVAVHTNPDIFLIDEILAVGDEPFQKKCLKRIEELKLEGKSLVIVSHDLDLVASMCERGILLRKGELVFDGNVHQAVAMMRDGKEQ</sequence>
<evidence type="ECO:0000256" key="2">
    <source>
        <dbReference type="ARBA" id="ARBA00022448"/>
    </source>
</evidence>
<dbReference type="CDD" id="cd03220">
    <property type="entry name" value="ABC_KpsT_Wzt"/>
    <property type="match status" value="1"/>
</dbReference>
<evidence type="ECO:0000313" key="6">
    <source>
        <dbReference type="EMBL" id="OKL54949.1"/>
    </source>
</evidence>
<accession>A0A1Q5Q5H9</accession>
<feature type="domain" description="ABC transporter" evidence="5">
    <location>
        <begin position="7"/>
        <end position="247"/>
    </location>
</feature>
<comment type="caution">
    <text evidence="6">The sequence shown here is derived from an EMBL/GenBank/DDBJ whole genome shotgun (WGS) entry which is preliminary data.</text>
</comment>
<keyword evidence="4 6" id="KW-0067">ATP-binding</keyword>
<dbReference type="GO" id="GO:0016887">
    <property type="term" value="F:ATP hydrolysis activity"/>
    <property type="evidence" value="ECO:0007669"/>
    <property type="project" value="InterPro"/>
</dbReference>
<dbReference type="GO" id="GO:0140359">
    <property type="term" value="F:ABC-type transporter activity"/>
    <property type="evidence" value="ECO:0007669"/>
    <property type="project" value="InterPro"/>
</dbReference>
<protein>
    <submittedName>
        <fullName evidence="6">ABC transporter ATP-binding protein</fullName>
    </submittedName>
</protein>
<dbReference type="PANTHER" id="PTHR46743:SF2">
    <property type="entry name" value="TEICHOIC ACIDS EXPORT ATP-BINDING PROTEIN TAGH"/>
    <property type="match status" value="1"/>
</dbReference>
<dbReference type="InterPro" id="IPR027417">
    <property type="entry name" value="P-loop_NTPase"/>
</dbReference>
<dbReference type="SMART" id="SM00382">
    <property type="entry name" value="AAA"/>
    <property type="match status" value="1"/>
</dbReference>
<dbReference type="InterPro" id="IPR050683">
    <property type="entry name" value="Bact_Polysacc_Export_ATP-bd"/>
</dbReference>
<comment type="similarity">
    <text evidence="1">Belongs to the ABC transporter superfamily.</text>
</comment>
<proteinExistence type="inferred from homology"/>
<evidence type="ECO:0000256" key="1">
    <source>
        <dbReference type="ARBA" id="ARBA00005417"/>
    </source>
</evidence>
<evidence type="ECO:0000313" key="7">
    <source>
        <dbReference type="Proteomes" id="UP000185628"/>
    </source>
</evidence>
<dbReference type="GO" id="GO:0016020">
    <property type="term" value="C:membrane"/>
    <property type="evidence" value="ECO:0007669"/>
    <property type="project" value="InterPro"/>
</dbReference>
<keyword evidence="2" id="KW-0813">Transport</keyword>
<evidence type="ECO:0000259" key="5">
    <source>
        <dbReference type="PROSITE" id="PS50893"/>
    </source>
</evidence>
<organism evidence="6 7">
    <name type="scientific">Bowdeniella nasicola</name>
    <dbReference type="NCBI Taxonomy" id="208480"/>
    <lineage>
        <taxon>Bacteria</taxon>
        <taxon>Bacillati</taxon>
        <taxon>Actinomycetota</taxon>
        <taxon>Actinomycetes</taxon>
        <taxon>Actinomycetales</taxon>
        <taxon>Actinomycetaceae</taxon>
        <taxon>Bowdeniella</taxon>
    </lineage>
</organism>
<reference evidence="7" key="1">
    <citation type="submission" date="2016-12" db="EMBL/GenBank/DDBJ databases">
        <authorList>
            <person name="Meng X."/>
        </authorList>
    </citation>
    <scope>NUCLEOTIDE SEQUENCE [LARGE SCALE GENOMIC DNA]</scope>
    <source>
        <strain evidence="7">DSM 19116</strain>
    </source>
</reference>